<dbReference type="GO" id="GO:0070569">
    <property type="term" value="F:uridylyltransferase activity"/>
    <property type="evidence" value="ECO:0007669"/>
    <property type="project" value="InterPro"/>
</dbReference>
<dbReference type="Pfam" id="PF01704">
    <property type="entry name" value="UDPGP"/>
    <property type="match status" value="1"/>
</dbReference>
<dbReference type="EMBL" id="VRLW01000001">
    <property type="protein sequence ID" value="KAA1261058.1"/>
    <property type="molecule type" value="Genomic_DNA"/>
</dbReference>
<proteinExistence type="inferred from homology"/>
<dbReference type="AlphaFoldDB" id="A0A5B1CIY5"/>
<dbReference type="Proteomes" id="UP000322699">
    <property type="component" value="Unassembled WGS sequence"/>
</dbReference>
<evidence type="ECO:0000313" key="4">
    <source>
        <dbReference type="EMBL" id="KAA1261058.1"/>
    </source>
</evidence>
<dbReference type="InterPro" id="IPR002618">
    <property type="entry name" value="UDPGP_fam"/>
</dbReference>
<evidence type="ECO:0000256" key="2">
    <source>
        <dbReference type="ARBA" id="ARBA00022679"/>
    </source>
</evidence>
<dbReference type="Gene3D" id="3.90.550.10">
    <property type="entry name" value="Spore Coat Polysaccharide Biosynthesis Protein SpsA, Chain A"/>
    <property type="match status" value="1"/>
</dbReference>
<evidence type="ECO:0000256" key="3">
    <source>
        <dbReference type="ARBA" id="ARBA00022695"/>
    </source>
</evidence>
<comment type="similarity">
    <text evidence="1">Belongs to the UDPGP type 1 family.</text>
</comment>
<comment type="caution">
    <text evidence="4">The sequence shown here is derived from an EMBL/GenBank/DDBJ whole genome shotgun (WGS) entry which is preliminary data.</text>
</comment>
<name>A0A5B1CIY5_9BACT</name>
<evidence type="ECO:0000256" key="1">
    <source>
        <dbReference type="ARBA" id="ARBA00010401"/>
    </source>
</evidence>
<keyword evidence="5" id="KW-1185">Reference proteome</keyword>
<dbReference type="SUPFAM" id="SSF53448">
    <property type="entry name" value="Nucleotide-diphospho-sugar transferases"/>
    <property type="match status" value="1"/>
</dbReference>
<evidence type="ECO:0000313" key="5">
    <source>
        <dbReference type="Proteomes" id="UP000322699"/>
    </source>
</evidence>
<organism evidence="4 5">
    <name type="scientific">Rubripirellula obstinata</name>
    <dbReference type="NCBI Taxonomy" id="406547"/>
    <lineage>
        <taxon>Bacteria</taxon>
        <taxon>Pseudomonadati</taxon>
        <taxon>Planctomycetota</taxon>
        <taxon>Planctomycetia</taxon>
        <taxon>Pirellulales</taxon>
        <taxon>Pirellulaceae</taxon>
        <taxon>Rubripirellula</taxon>
    </lineage>
</organism>
<sequence length="465" mass="49782">MNEQTLRDTLETHGQSSAIRFWDELSDAGKEKLSAQIGDIDFDQLATLIAGEDEKQDFAAMAESAGSPPSVNADGTGCDWSIDQAIQAGEDALRAGQVGAVVVAGGQGTRLGFDKPKGMFPIGPVSQRTLFEVFADRLIAIGKRYGVTIPFYVMTSEATDSDTRQYFESNNYLGLDPSQVKIFKQGTMPAVDADSGQLLLAAKDSLALSPDGHGGTVRALDRSGSLDDADARGVKYLAYIQVDNPLANLCDPAFIGHHILSKSEMTSQVVRKRYPMEKVGNVVVVDGKVQIIEYSDLPESAAQVTNEDGSLKLWAGSIGVHVIDIAFLRRMAKSSSALPFHRASKKVPHLDAQGQLVEPSSPNAVKFERFIFDLLPLAANAFVVEGLPGNVFAPVKNAEGAETDTASLAKKAISDQHRSWAESAGATVADGVIVEINSRYALDSSELSAKIAPNLSIQSDRYFDG</sequence>
<dbReference type="InterPro" id="IPR039741">
    <property type="entry name" value="UDP-sugar_pyrophosphorylase"/>
</dbReference>
<dbReference type="CDD" id="cd04193">
    <property type="entry name" value="UDPGlcNAc_PPase"/>
    <property type="match status" value="1"/>
</dbReference>
<accession>A0A5B1CIY5</accession>
<dbReference type="PANTHER" id="PTHR11952:SF2">
    <property type="entry name" value="LD24639P"/>
    <property type="match status" value="1"/>
</dbReference>
<dbReference type="InterPro" id="IPR029044">
    <property type="entry name" value="Nucleotide-diphossugar_trans"/>
</dbReference>
<keyword evidence="3 4" id="KW-0548">Nucleotidyltransferase</keyword>
<dbReference type="PANTHER" id="PTHR11952">
    <property type="entry name" value="UDP- GLUCOSE PYROPHOSPHORYLASE"/>
    <property type="match status" value="1"/>
</dbReference>
<protein>
    <submittedName>
        <fullName evidence="4">Putative uridylyltransferase</fullName>
        <ecNumber evidence="4">2.7.7.-</ecNumber>
    </submittedName>
</protein>
<reference evidence="4 5" key="1">
    <citation type="submission" date="2019-08" db="EMBL/GenBank/DDBJ databases">
        <title>Deep-cultivation of Planctomycetes and their phenomic and genomic characterization uncovers novel biology.</title>
        <authorList>
            <person name="Wiegand S."/>
            <person name="Jogler M."/>
            <person name="Boedeker C."/>
            <person name="Pinto D."/>
            <person name="Vollmers J."/>
            <person name="Rivas-Marin E."/>
            <person name="Kohn T."/>
            <person name="Peeters S.H."/>
            <person name="Heuer A."/>
            <person name="Rast P."/>
            <person name="Oberbeckmann S."/>
            <person name="Bunk B."/>
            <person name="Jeske O."/>
            <person name="Meyerdierks A."/>
            <person name="Storesund J.E."/>
            <person name="Kallscheuer N."/>
            <person name="Luecker S."/>
            <person name="Lage O.M."/>
            <person name="Pohl T."/>
            <person name="Merkel B.J."/>
            <person name="Hornburger P."/>
            <person name="Mueller R.-W."/>
            <person name="Bruemmer F."/>
            <person name="Labrenz M."/>
            <person name="Spormann A.M."/>
            <person name="Op Den Camp H."/>
            <person name="Overmann J."/>
            <person name="Amann R."/>
            <person name="Jetten M.S.M."/>
            <person name="Mascher T."/>
            <person name="Medema M.H."/>
            <person name="Devos D.P."/>
            <person name="Kaster A.-K."/>
            <person name="Ovreas L."/>
            <person name="Rohde M."/>
            <person name="Galperin M.Y."/>
            <person name="Jogler C."/>
        </authorList>
    </citation>
    <scope>NUCLEOTIDE SEQUENCE [LARGE SCALE GENOMIC DNA]</scope>
    <source>
        <strain evidence="4 5">LF1</strain>
    </source>
</reference>
<dbReference type="EC" id="2.7.7.-" evidence="4"/>
<gene>
    <name evidence="4" type="ORF">LF1_36020</name>
</gene>
<dbReference type="RefSeq" id="WP_068258236.1">
    <property type="nucleotide sequence ID" value="NZ_LWSK01000003.1"/>
</dbReference>
<dbReference type="OrthoDB" id="9806910at2"/>
<keyword evidence="2 4" id="KW-0808">Transferase</keyword>